<dbReference type="PANTHER" id="PTHR42953">
    <property type="entry name" value="HIGH-AFFINITY ZINC UPTAKE SYSTEM PROTEIN ZNUA-RELATED"/>
    <property type="match status" value="1"/>
</dbReference>
<dbReference type="Pfam" id="PF01297">
    <property type="entry name" value="ZnuA"/>
    <property type="match status" value="1"/>
</dbReference>
<comment type="caution">
    <text evidence="8">The sequence shown here is derived from an EMBL/GenBank/DDBJ whole genome shotgun (WGS) entry which is preliminary data.</text>
</comment>
<protein>
    <submittedName>
        <fullName evidence="8">Manganese transporter</fullName>
    </submittedName>
</protein>
<dbReference type="GO" id="GO:0030001">
    <property type="term" value="P:metal ion transport"/>
    <property type="evidence" value="ECO:0007669"/>
    <property type="project" value="InterPro"/>
</dbReference>
<feature type="signal peptide" evidence="7">
    <location>
        <begin position="1"/>
        <end position="21"/>
    </location>
</feature>
<evidence type="ECO:0000256" key="6">
    <source>
        <dbReference type="RuleBase" id="RU003512"/>
    </source>
</evidence>
<comment type="subcellular location">
    <subcellularLocation>
        <location evidence="1">Cell envelope</location>
    </subcellularLocation>
</comment>
<dbReference type="GO" id="GO:0030313">
    <property type="term" value="C:cell envelope"/>
    <property type="evidence" value="ECO:0007669"/>
    <property type="project" value="UniProtKB-SubCell"/>
</dbReference>
<accession>A0A369W5K4</accession>
<dbReference type="RefSeq" id="WP_114645709.1">
    <property type="nucleotide sequence ID" value="NZ_QQNH01000008.1"/>
</dbReference>
<keyword evidence="5 7" id="KW-0732">Signal</keyword>
<dbReference type="PRINTS" id="PR00691">
    <property type="entry name" value="ADHESINB"/>
</dbReference>
<keyword evidence="9" id="KW-1185">Reference proteome</keyword>
<gene>
    <name evidence="8" type="ORF">DVH29_08060</name>
</gene>
<evidence type="ECO:0000256" key="3">
    <source>
        <dbReference type="ARBA" id="ARBA00022448"/>
    </source>
</evidence>
<comment type="similarity">
    <text evidence="2 6">Belongs to the bacterial solute-binding protein 9 family.</text>
</comment>
<sequence length="322" mass="33533">MPTLRSLAAFALALGPLPALAQDPLNVVATVGMIGDVVGEVGGACVAVDVMMGPGIDPHLYQATANDVQTLNHAALIVYSGYSLEGQLADVLERYGARVPTLAAAEAGIDRGQLIATDDSYGVDPHVWMDVSLWAETVPAVAQALAEARPDCADAIATNAADYETQLEALHDWVGAAVATIPEQQRILVTAHDAFAYYGRAYGIEVAGIQGISTQAEAAIADIRQTAQLIARRGVPAIFVESTINPRTVEAVIAAARDAGQDIEVGGELFSDAMGDDNTAEGTYIGMIHANTITIVTALGGTPPALPDELGDWSEKWAMAAE</sequence>
<evidence type="ECO:0000313" key="8">
    <source>
        <dbReference type="EMBL" id="RDE09135.1"/>
    </source>
</evidence>
<dbReference type="InterPro" id="IPR006127">
    <property type="entry name" value="ZnuA-like"/>
</dbReference>
<proteinExistence type="inferred from homology"/>
<evidence type="ECO:0000256" key="4">
    <source>
        <dbReference type="ARBA" id="ARBA00022723"/>
    </source>
</evidence>
<keyword evidence="4" id="KW-0479">Metal-binding</keyword>
<evidence type="ECO:0000256" key="1">
    <source>
        <dbReference type="ARBA" id="ARBA00004196"/>
    </source>
</evidence>
<name>A0A369W5K4_9HYPH</name>
<dbReference type="PRINTS" id="PR00690">
    <property type="entry name" value="ADHESNFAMILY"/>
</dbReference>
<dbReference type="GO" id="GO:0007155">
    <property type="term" value="P:cell adhesion"/>
    <property type="evidence" value="ECO:0007669"/>
    <property type="project" value="InterPro"/>
</dbReference>
<dbReference type="PANTHER" id="PTHR42953:SF1">
    <property type="entry name" value="METAL-BINDING PROTEIN HI_0362-RELATED"/>
    <property type="match status" value="1"/>
</dbReference>
<dbReference type="InterPro" id="IPR006129">
    <property type="entry name" value="AdhesinB"/>
</dbReference>
<organism evidence="8 9">
    <name type="scientific">Pelagibacterium lacus</name>
    <dbReference type="NCBI Taxonomy" id="2282655"/>
    <lineage>
        <taxon>Bacteria</taxon>
        <taxon>Pseudomonadati</taxon>
        <taxon>Pseudomonadota</taxon>
        <taxon>Alphaproteobacteria</taxon>
        <taxon>Hyphomicrobiales</taxon>
        <taxon>Devosiaceae</taxon>
        <taxon>Pelagibacterium</taxon>
    </lineage>
</organism>
<dbReference type="Gene3D" id="3.40.50.1980">
    <property type="entry name" value="Nitrogenase molybdenum iron protein domain"/>
    <property type="match status" value="2"/>
</dbReference>
<dbReference type="InterPro" id="IPR050492">
    <property type="entry name" value="Bact_metal-bind_prot9"/>
</dbReference>
<dbReference type="GO" id="GO:0046872">
    <property type="term" value="F:metal ion binding"/>
    <property type="evidence" value="ECO:0007669"/>
    <property type="project" value="UniProtKB-KW"/>
</dbReference>
<dbReference type="Proteomes" id="UP000253759">
    <property type="component" value="Unassembled WGS sequence"/>
</dbReference>
<dbReference type="AlphaFoldDB" id="A0A369W5K4"/>
<evidence type="ECO:0000256" key="2">
    <source>
        <dbReference type="ARBA" id="ARBA00011028"/>
    </source>
</evidence>
<evidence type="ECO:0000256" key="5">
    <source>
        <dbReference type="ARBA" id="ARBA00022729"/>
    </source>
</evidence>
<dbReference type="OrthoDB" id="9793396at2"/>
<keyword evidence="3 6" id="KW-0813">Transport</keyword>
<reference evidence="9" key="1">
    <citation type="submission" date="2018-07" db="EMBL/GenBank/DDBJ databases">
        <authorList>
            <person name="Liu B.-T."/>
            <person name="Du Z."/>
        </authorList>
    </citation>
    <scope>NUCLEOTIDE SEQUENCE [LARGE SCALE GENOMIC DNA]</scope>
    <source>
        <strain evidence="9">XYN52</strain>
    </source>
</reference>
<feature type="chain" id="PRO_5016917854" evidence="7">
    <location>
        <begin position="22"/>
        <end position="322"/>
    </location>
</feature>
<dbReference type="EMBL" id="QQNH01000008">
    <property type="protein sequence ID" value="RDE09135.1"/>
    <property type="molecule type" value="Genomic_DNA"/>
</dbReference>
<dbReference type="SUPFAM" id="SSF53807">
    <property type="entry name" value="Helical backbone' metal receptor"/>
    <property type="match status" value="1"/>
</dbReference>
<dbReference type="InterPro" id="IPR006128">
    <property type="entry name" value="Lipoprotein_PsaA-like"/>
</dbReference>
<evidence type="ECO:0000313" key="9">
    <source>
        <dbReference type="Proteomes" id="UP000253759"/>
    </source>
</evidence>
<evidence type="ECO:0000256" key="7">
    <source>
        <dbReference type="SAM" id="SignalP"/>
    </source>
</evidence>